<name>X1RDN3_9ZZZZ</name>
<comment type="caution">
    <text evidence="1">The sequence shown here is derived from an EMBL/GenBank/DDBJ whole genome shotgun (WGS) entry which is preliminary data.</text>
</comment>
<feature type="non-terminal residue" evidence="1">
    <location>
        <position position="1"/>
    </location>
</feature>
<evidence type="ECO:0000313" key="1">
    <source>
        <dbReference type="EMBL" id="GAI61265.1"/>
    </source>
</evidence>
<proteinExistence type="predicted"/>
<dbReference type="AlphaFoldDB" id="X1RDN3"/>
<organism evidence="1">
    <name type="scientific">marine sediment metagenome</name>
    <dbReference type="NCBI Taxonomy" id="412755"/>
    <lineage>
        <taxon>unclassified sequences</taxon>
        <taxon>metagenomes</taxon>
        <taxon>ecological metagenomes</taxon>
    </lineage>
</organism>
<reference evidence="1" key="1">
    <citation type="journal article" date="2014" name="Front. Microbiol.">
        <title>High frequency of phylogenetically diverse reductive dehalogenase-homologous genes in deep subseafloor sedimentary metagenomes.</title>
        <authorList>
            <person name="Kawai M."/>
            <person name="Futagami T."/>
            <person name="Toyoda A."/>
            <person name="Takaki Y."/>
            <person name="Nishi S."/>
            <person name="Hori S."/>
            <person name="Arai W."/>
            <person name="Tsubouchi T."/>
            <person name="Morono Y."/>
            <person name="Uchiyama I."/>
            <person name="Ito T."/>
            <person name="Fujiyama A."/>
            <person name="Inagaki F."/>
            <person name="Takami H."/>
        </authorList>
    </citation>
    <scope>NUCLEOTIDE SEQUENCE</scope>
    <source>
        <strain evidence="1">Expedition CK06-06</strain>
    </source>
</reference>
<sequence length="83" mass="9439">CSVMDCLYIDRATYLCTEPFIRVDAKGGCTTYKVDMEYLRLVWHRDIHNLSEAKGFVPETQEMVDKALSLSHAPNRKAGEEGN</sequence>
<accession>X1RDN3</accession>
<protein>
    <submittedName>
        <fullName evidence="1">Uncharacterized protein</fullName>
    </submittedName>
</protein>
<dbReference type="EMBL" id="BARW01002907">
    <property type="protein sequence ID" value="GAI61265.1"/>
    <property type="molecule type" value="Genomic_DNA"/>
</dbReference>
<gene>
    <name evidence="1" type="ORF">S12H4_07765</name>
</gene>